<keyword evidence="4" id="KW-0503">Monooxygenase</keyword>
<evidence type="ECO:0000256" key="2">
    <source>
        <dbReference type="ARBA" id="ARBA00023027"/>
    </source>
</evidence>
<evidence type="ECO:0000313" key="4">
    <source>
        <dbReference type="EMBL" id="WWF05828.1"/>
    </source>
</evidence>
<sequence length="407" mass="44588">MSDNDVIIVGAGPVGLITALGLAQQGVSVTMLDAAEDILDEPRGMTYHWAVLAGLERLGVLDDAMAAGWLNHDWSAQVLRTGERLSMDIGLLADDVRHPYSLILGQDALAGVVRGHLERLPDAQIRWGHVVTGFEQDDTGVTVHVETADGTHDLRAGWLIGADGARSVVRRGLGLDFAGMTWGERFVATNCRGRYEDHFVSGYLIDHEHGAVIHKITTDGLWRHTFSESLDLPEEGIEQRMVEHFRAVLPAEDFEHEMILWRHYRMHQRSAETYRVGRVLLAGDAAHVTNPTRGFGLVGGMFDAFTLTEALGAVIDGADLELLDRYAQERQRVFWDYTTPISSDSKRLVFEPTEERLNGFRSVAADPAKTRSYLLSGVALATPSLLGTMDVWETVGAEPGLGAALGG</sequence>
<evidence type="ECO:0000256" key="1">
    <source>
        <dbReference type="ARBA" id="ARBA00023002"/>
    </source>
</evidence>
<organism evidence="4 5">
    <name type="scientific">Janibacter terrae</name>
    <dbReference type="NCBI Taxonomy" id="103817"/>
    <lineage>
        <taxon>Bacteria</taxon>
        <taxon>Bacillati</taxon>
        <taxon>Actinomycetota</taxon>
        <taxon>Actinomycetes</taxon>
        <taxon>Micrococcales</taxon>
        <taxon>Intrasporangiaceae</taxon>
        <taxon>Janibacter</taxon>
    </lineage>
</organism>
<dbReference type="InterPro" id="IPR002938">
    <property type="entry name" value="FAD-bd"/>
</dbReference>
<keyword evidence="5" id="KW-1185">Reference proteome</keyword>
<dbReference type="PRINTS" id="PR00420">
    <property type="entry name" value="RNGMNOXGNASE"/>
</dbReference>
<keyword evidence="2" id="KW-0520">NAD</keyword>
<evidence type="ECO:0000313" key="5">
    <source>
        <dbReference type="Proteomes" id="UP001381003"/>
    </source>
</evidence>
<dbReference type="InterPro" id="IPR036188">
    <property type="entry name" value="FAD/NAD-bd_sf"/>
</dbReference>
<protein>
    <submittedName>
        <fullName evidence="4">FAD-dependent monooxygenase</fullName>
    </submittedName>
</protein>
<dbReference type="InterPro" id="IPR050631">
    <property type="entry name" value="PheA/TfdB_FAD_monoxygenase"/>
</dbReference>
<accession>A0ABZ2FH58</accession>
<dbReference type="RefSeq" id="WP_338538621.1">
    <property type="nucleotide sequence ID" value="NZ_CP104874.1"/>
</dbReference>
<dbReference type="Pfam" id="PF01494">
    <property type="entry name" value="FAD_binding_3"/>
    <property type="match status" value="1"/>
</dbReference>
<proteinExistence type="predicted"/>
<feature type="domain" description="FAD-binding" evidence="3">
    <location>
        <begin position="5"/>
        <end position="337"/>
    </location>
</feature>
<name>A0ABZ2FH58_9MICO</name>
<keyword evidence="1" id="KW-0560">Oxidoreductase</keyword>
<evidence type="ECO:0000259" key="3">
    <source>
        <dbReference type="Pfam" id="PF01494"/>
    </source>
</evidence>
<dbReference type="PANTHER" id="PTHR43476:SF4">
    <property type="entry name" value="BLR0106 PROTEIN"/>
    <property type="match status" value="1"/>
</dbReference>
<reference evidence="4 5" key="1">
    <citation type="submission" date="2022-09" db="EMBL/GenBank/DDBJ databases">
        <title>Complete genome sequence of Janibacter terrae strain COS04-44, PCL-degrading bacteria isolated from oil spilled coast.</title>
        <authorList>
            <person name="Park H."/>
            <person name="Kim J.Y."/>
            <person name="An S.H."/>
            <person name="Lee C.M."/>
            <person name="Weon H.-Y."/>
        </authorList>
    </citation>
    <scope>NUCLEOTIDE SEQUENCE [LARGE SCALE GENOMIC DNA]</scope>
    <source>
        <strain evidence="4 5">COS04-44</strain>
    </source>
</reference>
<dbReference type="GO" id="GO:0004497">
    <property type="term" value="F:monooxygenase activity"/>
    <property type="evidence" value="ECO:0007669"/>
    <property type="project" value="UniProtKB-KW"/>
</dbReference>
<dbReference type="Proteomes" id="UP001381003">
    <property type="component" value="Chromosome"/>
</dbReference>
<dbReference type="Gene3D" id="3.50.50.60">
    <property type="entry name" value="FAD/NAD(P)-binding domain"/>
    <property type="match status" value="1"/>
</dbReference>
<gene>
    <name evidence="4" type="ORF">N5P18_02840</name>
</gene>
<dbReference type="Gene3D" id="3.30.70.2450">
    <property type="match status" value="1"/>
</dbReference>
<dbReference type="PANTHER" id="PTHR43476">
    <property type="entry name" value="3-(3-HYDROXY-PHENYL)PROPIONATE/3-HYDROXYCINNAMIC ACID HYDROXYLASE"/>
    <property type="match status" value="1"/>
</dbReference>
<dbReference type="SUPFAM" id="SSF51905">
    <property type="entry name" value="FAD/NAD(P)-binding domain"/>
    <property type="match status" value="1"/>
</dbReference>
<dbReference type="EMBL" id="CP104874">
    <property type="protein sequence ID" value="WWF05828.1"/>
    <property type="molecule type" value="Genomic_DNA"/>
</dbReference>